<sequence length="542" mass="56537">MSQASSAPRHAEPPAGRGPLIQGGPLGRVLGAIEMIGNRLPHPFWLFILLAFLIVPLSELLARLGASAVDPTTGETVAVTSLADAEGMRRIVGGIVPNIVEFPPLGVVLVVMLGVAVADGAGLINTALRVVVAKVPARWLTFVLALAGVTGSIASDAITVVLIPLGAAAFKAAGRSAVLGAVVAFASASAGFNASLVVNLTDPLLGGISTSAAQLVDPEYQVSPIANYYFSAASAVVLALLITFVTERVLTRMTARIHAAELAAERDGTAETADDDDDRPQISQENLRSYQPQEIRGLKWAGIATVASVALYFLALLLPFSPLRGVEETGALSSVLITDISGPIALLFLVAGTAYGIPAGSIRRLADIPELMARGIRDIASLLVLLAAAAQFIAFFTWTDMGTVIAISGSSLLEAAGLPLPVLFFSVVAIVAVLNLFLTSGSALYTLVAPVIVPMFMYLGVNPETTQMLYRIGDSAFNIITPLNAFFALTLGVVQQRLPRAGIGTLMSLLLPFAISILVVWFLFFLLWWSLGIPLGPGAPAA</sequence>
<comment type="caution">
    <text evidence="3">The sequence shown here is derived from an EMBL/GenBank/DDBJ whole genome shotgun (WGS) entry which is preliminary data.</text>
</comment>
<dbReference type="Pfam" id="PF03806">
    <property type="entry name" value="ABG_transport"/>
    <property type="match status" value="1"/>
</dbReference>
<name>M2WB35_9MICC</name>
<dbReference type="PANTHER" id="PTHR30282">
    <property type="entry name" value="P-AMINOBENZOYL GLUTAMATE TRANSPORTER"/>
    <property type="match status" value="1"/>
</dbReference>
<feature type="transmembrane region" description="Helical" evidence="2">
    <location>
        <begin position="379"/>
        <end position="398"/>
    </location>
</feature>
<dbReference type="InterPro" id="IPR004697">
    <property type="entry name" value="AbgT"/>
</dbReference>
<dbReference type="Proteomes" id="UP000009877">
    <property type="component" value="Unassembled WGS sequence"/>
</dbReference>
<accession>M2WB35</accession>
<keyword evidence="4" id="KW-1185">Reference proteome</keyword>
<feature type="transmembrane region" description="Helical" evidence="2">
    <location>
        <begin position="44"/>
        <end position="62"/>
    </location>
</feature>
<keyword evidence="2" id="KW-0472">Membrane</keyword>
<feature type="transmembrane region" description="Helical" evidence="2">
    <location>
        <begin position="139"/>
        <end position="165"/>
    </location>
</feature>
<dbReference type="GO" id="GO:1902604">
    <property type="term" value="P:p-aminobenzoyl-glutamate transmembrane transport"/>
    <property type="evidence" value="ECO:0007669"/>
    <property type="project" value="InterPro"/>
</dbReference>
<organism evidence="3 4">
    <name type="scientific">Kocuria palustris PEL</name>
    <dbReference type="NCBI Taxonomy" id="1236550"/>
    <lineage>
        <taxon>Bacteria</taxon>
        <taxon>Bacillati</taxon>
        <taxon>Actinomycetota</taxon>
        <taxon>Actinomycetes</taxon>
        <taxon>Micrococcales</taxon>
        <taxon>Micrococcaceae</taxon>
        <taxon>Kocuria</taxon>
    </lineage>
</organism>
<keyword evidence="2" id="KW-0812">Transmembrane</keyword>
<feature type="transmembrane region" description="Helical" evidence="2">
    <location>
        <begin position="177"/>
        <end position="198"/>
    </location>
</feature>
<reference evidence="3 4" key="1">
    <citation type="journal article" date="2014" name="Genome Announc.">
        <title>Draft Genome Sequence of Kocuria palustris PEL.</title>
        <authorList>
            <person name="Sharma G."/>
            <person name="Khatri I."/>
            <person name="Subramanian S."/>
        </authorList>
    </citation>
    <scope>NUCLEOTIDE SEQUENCE [LARGE SCALE GENOMIC DNA]</scope>
    <source>
        <strain evidence="3 4">PEL</strain>
    </source>
</reference>
<feature type="transmembrane region" description="Helical" evidence="2">
    <location>
        <begin position="298"/>
        <end position="320"/>
    </location>
</feature>
<dbReference type="GO" id="GO:0015558">
    <property type="term" value="F:secondary active p-aminobenzoyl-glutamate transmembrane transporter activity"/>
    <property type="evidence" value="ECO:0007669"/>
    <property type="project" value="InterPro"/>
</dbReference>
<evidence type="ECO:0000313" key="3">
    <source>
        <dbReference type="EMBL" id="EME35692.1"/>
    </source>
</evidence>
<protein>
    <submittedName>
        <fullName evidence="3">Aminobenzoyl-glutamate transport protein</fullName>
    </submittedName>
</protein>
<feature type="transmembrane region" description="Helical" evidence="2">
    <location>
        <begin position="506"/>
        <end position="529"/>
    </location>
</feature>
<gene>
    <name evidence="3" type="ORF">C884_01419</name>
</gene>
<evidence type="ECO:0000313" key="4">
    <source>
        <dbReference type="Proteomes" id="UP000009877"/>
    </source>
</evidence>
<feature type="transmembrane region" description="Helical" evidence="2">
    <location>
        <begin position="418"/>
        <end position="437"/>
    </location>
</feature>
<feature type="region of interest" description="Disordered" evidence="1">
    <location>
        <begin position="266"/>
        <end position="286"/>
    </location>
</feature>
<feature type="transmembrane region" description="Helical" evidence="2">
    <location>
        <begin position="340"/>
        <end position="358"/>
    </location>
</feature>
<dbReference type="EMBL" id="ANHZ02000024">
    <property type="protein sequence ID" value="EME35692.1"/>
    <property type="molecule type" value="Genomic_DNA"/>
</dbReference>
<dbReference type="AlphaFoldDB" id="M2WB35"/>
<feature type="region of interest" description="Disordered" evidence="1">
    <location>
        <begin position="1"/>
        <end position="20"/>
    </location>
</feature>
<proteinExistence type="predicted"/>
<keyword evidence="2" id="KW-1133">Transmembrane helix</keyword>
<feature type="transmembrane region" description="Helical" evidence="2">
    <location>
        <begin position="476"/>
        <end position="494"/>
    </location>
</feature>
<feature type="transmembrane region" description="Helical" evidence="2">
    <location>
        <begin position="105"/>
        <end position="127"/>
    </location>
</feature>
<evidence type="ECO:0000256" key="1">
    <source>
        <dbReference type="SAM" id="MobiDB-lite"/>
    </source>
</evidence>
<dbReference type="RefSeq" id="WP_006215645.1">
    <property type="nucleotide sequence ID" value="NZ_ANHZ02000024.1"/>
</dbReference>
<dbReference type="PANTHER" id="PTHR30282:SF0">
    <property type="entry name" value="P-AMINOBENZOYL-GLUTAMATE TRANSPORT PROTEIN"/>
    <property type="match status" value="1"/>
</dbReference>
<evidence type="ECO:0000256" key="2">
    <source>
        <dbReference type="SAM" id="Phobius"/>
    </source>
</evidence>
<feature type="transmembrane region" description="Helical" evidence="2">
    <location>
        <begin position="444"/>
        <end position="461"/>
    </location>
</feature>
<feature type="transmembrane region" description="Helical" evidence="2">
    <location>
        <begin position="228"/>
        <end position="246"/>
    </location>
</feature>